<evidence type="ECO:0000256" key="5">
    <source>
        <dbReference type="ARBA" id="ARBA00023136"/>
    </source>
</evidence>
<gene>
    <name evidence="7" type="ORF">VVD49_19330</name>
</gene>
<dbReference type="InterPro" id="IPR022791">
    <property type="entry name" value="L-PG_synthase/AglD"/>
</dbReference>
<feature type="transmembrane region" description="Helical" evidence="6">
    <location>
        <begin position="66"/>
        <end position="86"/>
    </location>
</feature>
<protein>
    <submittedName>
        <fullName evidence="7">Lysylphosphatidylglycerol synthase domain-containing protein</fullName>
    </submittedName>
</protein>
<keyword evidence="3 6" id="KW-0812">Transmembrane</keyword>
<evidence type="ECO:0000313" key="7">
    <source>
        <dbReference type="EMBL" id="MEC5387894.1"/>
    </source>
</evidence>
<evidence type="ECO:0000313" key="8">
    <source>
        <dbReference type="Proteomes" id="UP001331561"/>
    </source>
</evidence>
<evidence type="ECO:0000256" key="6">
    <source>
        <dbReference type="SAM" id="Phobius"/>
    </source>
</evidence>
<reference evidence="7 8" key="1">
    <citation type="submission" date="2024-01" db="EMBL/GenBank/DDBJ databases">
        <title>Uliginosibacterium soil sp. nov.</title>
        <authorList>
            <person name="Lv Y."/>
        </authorList>
    </citation>
    <scope>NUCLEOTIDE SEQUENCE [LARGE SCALE GENOMIC DNA]</scope>
    <source>
        <strain evidence="7 8">H3</strain>
    </source>
</reference>
<dbReference type="RefSeq" id="WP_327600868.1">
    <property type="nucleotide sequence ID" value="NZ_JAYXHS010000004.1"/>
</dbReference>
<evidence type="ECO:0000256" key="4">
    <source>
        <dbReference type="ARBA" id="ARBA00022989"/>
    </source>
</evidence>
<feature type="transmembrane region" description="Helical" evidence="6">
    <location>
        <begin position="98"/>
        <end position="121"/>
    </location>
</feature>
<feature type="transmembrane region" description="Helical" evidence="6">
    <location>
        <begin position="29"/>
        <end position="46"/>
    </location>
</feature>
<feature type="transmembrane region" description="Helical" evidence="6">
    <location>
        <begin position="141"/>
        <end position="166"/>
    </location>
</feature>
<dbReference type="Pfam" id="PF03706">
    <property type="entry name" value="LPG_synthase_TM"/>
    <property type="match status" value="1"/>
</dbReference>
<feature type="transmembrane region" description="Helical" evidence="6">
    <location>
        <begin position="248"/>
        <end position="267"/>
    </location>
</feature>
<feature type="transmembrane region" description="Helical" evidence="6">
    <location>
        <begin position="178"/>
        <end position="200"/>
    </location>
</feature>
<feature type="transmembrane region" description="Helical" evidence="6">
    <location>
        <begin position="220"/>
        <end position="241"/>
    </location>
</feature>
<dbReference type="Proteomes" id="UP001331561">
    <property type="component" value="Unassembled WGS sequence"/>
</dbReference>
<keyword evidence="5 6" id="KW-0472">Membrane</keyword>
<accession>A0ABU6K7Q2</accession>
<keyword evidence="8" id="KW-1185">Reference proteome</keyword>
<comment type="subcellular location">
    <subcellularLocation>
        <location evidence="1">Cell membrane</location>
        <topology evidence="1">Multi-pass membrane protein</topology>
    </subcellularLocation>
</comment>
<evidence type="ECO:0000256" key="1">
    <source>
        <dbReference type="ARBA" id="ARBA00004651"/>
    </source>
</evidence>
<comment type="caution">
    <text evidence="7">The sequence shown here is derived from an EMBL/GenBank/DDBJ whole genome shotgun (WGS) entry which is preliminary data.</text>
</comment>
<organism evidence="7 8">
    <name type="scientific">Uliginosibacterium silvisoli</name>
    <dbReference type="NCBI Taxonomy" id="3114758"/>
    <lineage>
        <taxon>Bacteria</taxon>
        <taxon>Pseudomonadati</taxon>
        <taxon>Pseudomonadota</taxon>
        <taxon>Betaproteobacteria</taxon>
        <taxon>Rhodocyclales</taxon>
        <taxon>Zoogloeaceae</taxon>
        <taxon>Uliginosibacterium</taxon>
    </lineage>
</organism>
<evidence type="ECO:0000256" key="2">
    <source>
        <dbReference type="ARBA" id="ARBA00022475"/>
    </source>
</evidence>
<proteinExistence type="predicted"/>
<sequence length="330" mass="35278">MMNMRRLSLPSMDFSALKNRIDWVKAGKVVTFGLLAAAAVMIIFYARNIDWNAVARALKSYSAREIAFAGALTACSFLTYSCFDLFGRHYTGYELRTARVMLITAISYAFNLTLGSIVGAAGMRLRLYQQIGVKAGDVGRIILISVGINWLGYALVAGVLFVAGLIQLPPDWEVNARTLPILGWALIAVVASYIGASIFYGDRGFTVRGREVCLPKTGAAVLQLVLASCNWMIMGGVLYCLMQQKVTYALTLAVVMVSSVAGIISRIPGGIGVLEAVSIAILAPQLTEARVLAGVLAYRAIYYLAPLVLATGGFLALQAADRGQAASAAE</sequence>
<keyword evidence="2" id="KW-1003">Cell membrane</keyword>
<keyword evidence="4 6" id="KW-1133">Transmembrane helix</keyword>
<name>A0ABU6K7Q2_9RHOO</name>
<dbReference type="EMBL" id="JAYXHS010000004">
    <property type="protein sequence ID" value="MEC5387894.1"/>
    <property type="molecule type" value="Genomic_DNA"/>
</dbReference>
<feature type="transmembrane region" description="Helical" evidence="6">
    <location>
        <begin position="300"/>
        <end position="317"/>
    </location>
</feature>
<evidence type="ECO:0000256" key="3">
    <source>
        <dbReference type="ARBA" id="ARBA00022692"/>
    </source>
</evidence>